<evidence type="ECO:0000259" key="2">
    <source>
        <dbReference type="Pfam" id="PF19189"/>
    </source>
</evidence>
<feature type="domain" description="Mtf2-like C-terminal" evidence="2">
    <location>
        <begin position="160"/>
        <end position="328"/>
    </location>
</feature>
<dbReference type="PANTHER" id="PTHR39468:SF1">
    <property type="entry name" value="MTF2-LIKE C-TERMINAL DOMAIN-CONTAINING PROTEIN"/>
    <property type="match status" value="1"/>
</dbReference>
<protein>
    <recommendedName>
        <fullName evidence="2">Mtf2-like C-terminal domain-containing protein</fullName>
    </recommendedName>
</protein>
<gene>
    <name evidence="3" type="ORF">INT45_008607</name>
</gene>
<dbReference type="Proteomes" id="UP000646827">
    <property type="component" value="Unassembled WGS sequence"/>
</dbReference>
<dbReference type="EMBL" id="JAEPRB010000119">
    <property type="protein sequence ID" value="KAG2221086.1"/>
    <property type="molecule type" value="Genomic_DNA"/>
</dbReference>
<dbReference type="InterPro" id="IPR043837">
    <property type="entry name" value="Mtf2-like_C"/>
</dbReference>
<name>A0A8H7S3X5_9FUNG</name>
<dbReference type="OrthoDB" id="2444174at2759"/>
<dbReference type="GO" id="GO:0005739">
    <property type="term" value="C:mitochondrion"/>
    <property type="evidence" value="ECO:0007669"/>
    <property type="project" value="InterPro"/>
</dbReference>
<proteinExistence type="predicted"/>
<accession>A0A8H7S3X5</accession>
<sequence>MKTTNDSLEDVLDLELNAIIYGNKKSRTNKPQSESARDFKSLLDTLWPEADIGPALTSVIPQKSTTTTTSSSFQPSDPNVDKKTKRIQSQIEKQLLAMVRNSQKPHKKTSPLPRGMMGSFYGKSLYEKSRRPMNDPMMIMDTGDENIAARDKETNAINTIVECGSSRELLEHVIDFTTPTTTKGKSDTATYPSYYPKLLTRSIEQAGMTFQDPYLALSIFEHAKNHSVMSYVSGCTTEVYNAMLTMRWKLWQDVHGMLNLVEEMMANGVDYDNETRRIVQMVVFEVENEMLSDYPQEEKDIHTIKDGMVWSMDERRSANIMKALIGKWLMK</sequence>
<dbReference type="InterPro" id="IPR040009">
    <property type="entry name" value="Mtf2/C5D6.12-like"/>
</dbReference>
<feature type="region of interest" description="Disordered" evidence="1">
    <location>
        <begin position="57"/>
        <end position="85"/>
    </location>
</feature>
<comment type="caution">
    <text evidence="3">The sequence shown here is derived from an EMBL/GenBank/DDBJ whole genome shotgun (WGS) entry which is preliminary data.</text>
</comment>
<dbReference type="PANTHER" id="PTHR39468">
    <property type="entry name" value="CHROMOSOME 7, WHOLE GENOME SHOTGUN SEQUENCE"/>
    <property type="match status" value="1"/>
</dbReference>
<keyword evidence="4" id="KW-1185">Reference proteome</keyword>
<evidence type="ECO:0000256" key="1">
    <source>
        <dbReference type="SAM" id="MobiDB-lite"/>
    </source>
</evidence>
<evidence type="ECO:0000313" key="3">
    <source>
        <dbReference type="EMBL" id="KAG2221086.1"/>
    </source>
</evidence>
<dbReference type="Pfam" id="PF19189">
    <property type="entry name" value="Mtf2"/>
    <property type="match status" value="1"/>
</dbReference>
<reference evidence="3 4" key="1">
    <citation type="submission" date="2020-12" db="EMBL/GenBank/DDBJ databases">
        <title>Metabolic potential, ecology and presence of endohyphal bacteria is reflected in genomic diversity of Mucoromycotina.</title>
        <authorList>
            <person name="Muszewska A."/>
            <person name="Okrasinska A."/>
            <person name="Steczkiewicz K."/>
            <person name="Drgas O."/>
            <person name="Orlowska M."/>
            <person name="Perlinska-Lenart U."/>
            <person name="Aleksandrzak-Piekarczyk T."/>
            <person name="Szatraj K."/>
            <person name="Zielenkiewicz U."/>
            <person name="Pilsyk S."/>
            <person name="Malc E."/>
            <person name="Mieczkowski P."/>
            <person name="Kruszewska J.S."/>
            <person name="Biernat P."/>
            <person name="Pawlowska J."/>
        </authorList>
    </citation>
    <scope>NUCLEOTIDE SEQUENCE [LARGE SCALE GENOMIC DNA]</scope>
    <source>
        <strain evidence="3 4">CBS 142.35</strain>
    </source>
</reference>
<evidence type="ECO:0000313" key="4">
    <source>
        <dbReference type="Proteomes" id="UP000646827"/>
    </source>
</evidence>
<organism evidence="3 4">
    <name type="scientific">Circinella minor</name>
    <dbReference type="NCBI Taxonomy" id="1195481"/>
    <lineage>
        <taxon>Eukaryota</taxon>
        <taxon>Fungi</taxon>
        <taxon>Fungi incertae sedis</taxon>
        <taxon>Mucoromycota</taxon>
        <taxon>Mucoromycotina</taxon>
        <taxon>Mucoromycetes</taxon>
        <taxon>Mucorales</taxon>
        <taxon>Lichtheimiaceae</taxon>
        <taxon>Circinella</taxon>
    </lineage>
</organism>
<dbReference type="AlphaFoldDB" id="A0A8H7S3X5"/>